<evidence type="ECO:0000313" key="12">
    <source>
        <dbReference type="EMBL" id="EDW91154.2"/>
    </source>
</evidence>
<comment type="domain">
    <text evidence="10">Subfamily III proteins have a conserved RTxK motif about 40-50 residues from the C-terminus; the threonine may be replaced by serine or cysteine.</text>
</comment>
<evidence type="ECO:0000256" key="3">
    <source>
        <dbReference type="ARBA" id="ARBA00009519"/>
    </source>
</evidence>
<evidence type="ECO:0000256" key="5">
    <source>
        <dbReference type="ARBA" id="ARBA00022723"/>
    </source>
</evidence>
<evidence type="ECO:0000256" key="10">
    <source>
        <dbReference type="RuleBase" id="RU367030"/>
    </source>
</evidence>
<reference evidence="12 13" key="2">
    <citation type="journal article" date="2007" name="PLoS Biol.">
        <title>Principles of genome evolution in the Drosophila melanogaster species group.</title>
        <authorList>
            <person name="Ranz J.M."/>
            <person name="Maurin D."/>
            <person name="Chan Y.S."/>
            <person name="von Grotthuss M."/>
            <person name="Hillier L.W."/>
            <person name="Roote J."/>
            <person name="Ashburner M."/>
            <person name="Bergman C.M."/>
        </authorList>
    </citation>
    <scope>NUCLEOTIDE SEQUENCE [LARGE SCALE GENOMIC DNA]</scope>
    <source>
        <strain evidence="13">Tai18E2 / Tucson 14021-0261.01</strain>
    </source>
</reference>
<gene>
    <name evidence="12" type="primary">Dyak\GE13655</name>
    <name evidence="12" type="synonym">dyak_GLEANR_13846</name>
    <name evidence="12" type="synonym">GE13655</name>
    <name evidence="12" type="ORF">Dyak_GE13655</name>
</gene>
<comment type="similarity">
    <text evidence="3 10">Belongs to the damage-control phosphatase family. Sugar phosphate phosphatase III subfamily.</text>
</comment>
<dbReference type="eggNOG" id="KOG3870">
    <property type="taxonomic scope" value="Eukaryota"/>
</dbReference>
<evidence type="ECO:0000256" key="6">
    <source>
        <dbReference type="ARBA" id="ARBA00022801"/>
    </source>
</evidence>
<proteinExistence type="inferred from homology"/>
<keyword evidence="7 10" id="KW-0464">Manganese</keyword>
<dbReference type="GO" id="GO:0006974">
    <property type="term" value="P:DNA damage response"/>
    <property type="evidence" value="ECO:0007669"/>
    <property type="project" value="TreeGrafter"/>
</dbReference>
<dbReference type="GO" id="GO:0008983">
    <property type="term" value="F:protein-glutamate O-methyltransferase activity"/>
    <property type="evidence" value="ECO:0007669"/>
    <property type="project" value="RHEA"/>
</dbReference>
<comment type="catalytic activity">
    <reaction evidence="9 10">
        <text>beta-D-fructose 6-phosphate = dihydroxyacetone + D-glyceraldehyde 3-phosphate</text>
        <dbReference type="Rhea" id="RHEA:28002"/>
        <dbReference type="ChEBI" id="CHEBI:16016"/>
        <dbReference type="ChEBI" id="CHEBI:57634"/>
        <dbReference type="ChEBI" id="CHEBI:59776"/>
    </reaction>
</comment>
<dbReference type="GO" id="GO:0097023">
    <property type="term" value="F:fructose 6-phosphate aldolase activity"/>
    <property type="evidence" value="ECO:0007669"/>
    <property type="project" value="RHEA"/>
</dbReference>
<evidence type="ECO:0000256" key="9">
    <source>
        <dbReference type="ARBA" id="ARBA00048809"/>
    </source>
</evidence>
<dbReference type="GO" id="GO:0046872">
    <property type="term" value="F:metal ion binding"/>
    <property type="evidence" value="ECO:0007669"/>
    <property type="project" value="UniProtKB-UniRule"/>
</dbReference>
<dbReference type="EMBL" id="CM000158">
    <property type="protein sequence ID" value="EDW91154.2"/>
    <property type="molecule type" value="Genomic_DNA"/>
</dbReference>
<dbReference type="InterPro" id="IPR039763">
    <property type="entry name" value="ARMT1"/>
</dbReference>
<dbReference type="SUPFAM" id="SSF111321">
    <property type="entry name" value="AF1104-like"/>
    <property type="match status" value="1"/>
</dbReference>
<evidence type="ECO:0000256" key="2">
    <source>
        <dbReference type="ARBA" id="ARBA00001326"/>
    </source>
</evidence>
<evidence type="ECO:0000256" key="8">
    <source>
        <dbReference type="ARBA" id="ARBA00045980"/>
    </source>
</evidence>
<evidence type="ECO:0000256" key="4">
    <source>
        <dbReference type="ARBA" id="ARBA00022596"/>
    </source>
</evidence>
<sequence>NPFALFSKHRHLLTHSHERQLSGGQLKFRKILFWNRKHFLAQRASKFSVSGKMQSQHSSRTDVTNTTNPAILEQLKEQRFNERNLIIYNPPGVNEELSARFLRSLAFATFKRRSPAFLRDLITFLQDREPEIIELCGDYAHFDLKRTIWSLELLREEIINNKEFQIFRVKAPDTDSWNTFLKGLGEDRRQWFSAVWLHADCYLYRRIWSIFQRSESLAKYDYFGDQKTSAVSNVAPLMRDILVSTKGITRSEEDFQYLLKLCAWANHGDLNITRRGAHDKIYKQIAKYDIDLLADQSSDIWKDLTEASDPVYVDIVCDNAGFELFADLLLGEYIIESGLASRVRFHVKAIPWFISDCTQRDFHWLLKFFRKHEFQELNYFGKRIRSYIMDRAFILCDKSYFWTSGYDCSQMKRVQPCLYVYISQAALVIFKGDLNYRKLLGDINYKPITQFSDCLRGFQPTSVCALRVIKSDIYCGLPICTVEKLSEQNPEWMITGDKAVIQVAIKHRLSSDIIVPSTRNAIWSR</sequence>
<evidence type="ECO:0000256" key="1">
    <source>
        <dbReference type="ARBA" id="ARBA00000807"/>
    </source>
</evidence>
<dbReference type="PANTHER" id="PTHR12260:SF6">
    <property type="entry name" value="DAMAGE-CONTROL PHOSPHATASE ARMT1"/>
    <property type="match status" value="1"/>
</dbReference>
<comment type="function">
    <text evidence="8 10">Metal-dependent phosphatase that shows phosphatase activity against several substrates, including fructose-1-phosphate and fructose-6-phosphate. Its preference for fructose-1-phosphate, a strong glycating agent that causes DNA damage rather than a canonical yeast metabolite, suggests a damage-control function in hexose phosphate metabolism. Has also been shown to have O-methyltransferase activity that methylates glutamate residues of target proteins to form gamma-glutamyl methyl ester residues. Possibly methylates PCNA, suggesting it is involved in the DNA damage response.</text>
</comment>
<keyword evidence="13" id="KW-1185">Reference proteome</keyword>
<feature type="non-terminal residue" evidence="12">
    <location>
        <position position="1"/>
    </location>
</feature>
<dbReference type="EC" id="2.1.1.-" evidence="10"/>
<dbReference type="Gene3D" id="1.20.930.60">
    <property type="match status" value="1"/>
</dbReference>
<dbReference type="InterPro" id="IPR036075">
    <property type="entry name" value="ARMT-1-like_metal-bd_sf"/>
</dbReference>
<evidence type="ECO:0000313" key="13">
    <source>
        <dbReference type="Proteomes" id="UP000002282"/>
    </source>
</evidence>
<dbReference type="InterPro" id="IPR002791">
    <property type="entry name" value="ARMT1-like_metal-bd"/>
</dbReference>
<dbReference type="Pfam" id="PF01937">
    <property type="entry name" value="ARMT1-like_dom"/>
    <property type="match status" value="1"/>
</dbReference>
<keyword evidence="5 10" id="KW-0479">Metal-binding</keyword>
<dbReference type="GO" id="GO:0005634">
    <property type="term" value="C:nucleus"/>
    <property type="evidence" value="ECO:0007669"/>
    <property type="project" value="TreeGrafter"/>
</dbReference>
<dbReference type="EC" id="3.1.3.-" evidence="10"/>
<keyword evidence="4" id="KW-0533">Nickel</keyword>
<feature type="domain" description="Damage-control phosphatase ARMT1-like metal-binding" evidence="11">
    <location>
        <begin position="109"/>
        <end position="484"/>
    </location>
</feature>
<dbReference type="OrthoDB" id="541375at2759"/>
<dbReference type="PANTHER" id="PTHR12260">
    <property type="entry name" value="DAMAGE-CONTROL PHOSPHATASE ARMT1"/>
    <property type="match status" value="1"/>
</dbReference>
<keyword evidence="10" id="KW-0489">Methyltransferase</keyword>
<dbReference type="AlphaFoldDB" id="B4P8B4"/>
<comment type="catalytic activity">
    <reaction evidence="1 10">
        <text>L-glutamyl-[protein] + S-adenosyl-L-methionine = [protein]-L-glutamate 5-O-methyl ester + S-adenosyl-L-homocysteine</text>
        <dbReference type="Rhea" id="RHEA:24452"/>
        <dbReference type="Rhea" id="RHEA-COMP:10208"/>
        <dbReference type="Rhea" id="RHEA-COMP:10311"/>
        <dbReference type="ChEBI" id="CHEBI:29973"/>
        <dbReference type="ChEBI" id="CHEBI:57856"/>
        <dbReference type="ChEBI" id="CHEBI:59789"/>
        <dbReference type="ChEBI" id="CHEBI:82795"/>
    </reaction>
</comment>
<accession>B4P8B4</accession>
<keyword evidence="6 10" id="KW-0378">Hydrolase</keyword>
<name>B4P8B4_DROYA</name>
<dbReference type="GO" id="GO:0032259">
    <property type="term" value="P:methylation"/>
    <property type="evidence" value="ECO:0007669"/>
    <property type="project" value="UniProtKB-KW"/>
</dbReference>
<dbReference type="SMR" id="B4P8B4"/>
<protein>
    <recommendedName>
        <fullName evidence="10">Sugar phosphate phosphatase</fullName>
        <ecNumber evidence="10">2.1.1.-</ecNumber>
        <ecNumber evidence="10">3.1.3.-</ecNumber>
    </recommendedName>
</protein>
<reference evidence="12 13" key="1">
    <citation type="journal article" date="2007" name="Nature">
        <title>Evolution of genes and genomes on the Drosophila phylogeny.</title>
        <authorList>
            <consortium name="Drosophila 12 Genomes Consortium"/>
            <person name="Clark A.G."/>
            <person name="Eisen M.B."/>
            <person name="Smith D.R."/>
            <person name="Bergman C.M."/>
            <person name="Oliver B."/>
            <person name="Markow T.A."/>
            <person name="Kaufman T.C."/>
            <person name="Kellis M."/>
            <person name="Gelbart W."/>
            <person name="Iyer V.N."/>
            <person name="Pollard D.A."/>
            <person name="Sackton T.B."/>
            <person name="Larracuente A.M."/>
            <person name="Singh N.D."/>
            <person name="Abad J.P."/>
            <person name="Abt D.N."/>
            <person name="Adryan B."/>
            <person name="Aguade M."/>
            <person name="Akashi H."/>
            <person name="Anderson W.W."/>
            <person name="Aquadro C.F."/>
            <person name="Ardell D.H."/>
            <person name="Arguello R."/>
            <person name="Artieri C.G."/>
            <person name="Barbash D.A."/>
            <person name="Barker D."/>
            <person name="Barsanti P."/>
            <person name="Batterham P."/>
            <person name="Batzoglou S."/>
            <person name="Begun D."/>
            <person name="Bhutkar A."/>
            <person name="Blanco E."/>
            <person name="Bosak S.A."/>
            <person name="Bradley R.K."/>
            <person name="Brand A.D."/>
            <person name="Brent M.R."/>
            <person name="Brooks A.N."/>
            <person name="Brown R.H."/>
            <person name="Butlin R.K."/>
            <person name="Caggese C."/>
            <person name="Calvi B.R."/>
            <person name="Bernardo de Carvalho A."/>
            <person name="Caspi A."/>
            <person name="Castrezana S."/>
            <person name="Celniker S.E."/>
            <person name="Chang J.L."/>
            <person name="Chapple C."/>
            <person name="Chatterji S."/>
            <person name="Chinwalla A."/>
            <person name="Civetta A."/>
            <person name="Clifton S.W."/>
            <person name="Comeron J.M."/>
            <person name="Costello J.C."/>
            <person name="Coyne J.A."/>
            <person name="Daub J."/>
            <person name="David R.G."/>
            <person name="Delcher A.L."/>
            <person name="Delehaunty K."/>
            <person name="Do C.B."/>
            <person name="Ebling H."/>
            <person name="Edwards K."/>
            <person name="Eickbush T."/>
            <person name="Evans J.D."/>
            <person name="Filipski A."/>
            <person name="Findeiss S."/>
            <person name="Freyhult E."/>
            <person name="Fulton L."/>
            <person name="Fulton R."/>
            <person name="Garcia A.C."/>
            <person name="Gardiner A."/>
            <person name="Garfield D.A."/>
            <person name="Garvin B.E."/>
            <person name="Gibson G."/>
            <person name="Gilbert D."/>
            <person name="Gnerre S."/>
            <person name="Godfrey J."/>
            <person name="Good R."/>
            <person name="Gotea V."/>
            <person name="Gravely B."/>
            <person name="Greenberg A.J."/>
            <person name="Griffiths-Jones S."/>
            <person name="Gross S."/>
            <person name="Guigo R."/>
            <person name="Gustafson E.A."/>
            <person name="Haerty W."/>
            <person name="Hahn M.W."/>
            <person name="Halligan D.L."/>
            <person name="Halpern A.L."/>
            <person name="Halter G.M."/>
            <person name="Han M.V."/>
            <person name="Heger A."/>
            <person name="Hillier L."/>
            <person name="Hinrichs A.S."/>
            <person name="Holmes I."/>
            <person name="Hoskins R.A."/>
            <person name="Hubisz M.J."/>
            <person name="Hultmark D."/>
            <person name="Huntley M.A."/>
            <person name="Jaffe D.B."/>
            <person name="Jagadeeshan S."/>
            <person name="Jeck W.R."/>
            <person name="Johnson J."/>
            <person name="Jones C.D."/>
            <person name="Jordan W.C."/>
            <person name="Karpen G.H."/>
            <person name="Kataoka E."/>
            <person name="Keightley P.D."/>
            <person name="Kheradpour P."/>
            <person name="Kirkness E.F."/>
            <person name="Koerich L.B."/>
            <person name="Kristiansen K."/>
            <person name="Kudrna D."/>
            <person name="Kulathinal R.J."/>
            <person name="Kumar S."/>
            <person name="Kwok R."/>
            <person name="Lander E."/>
            <person name="Langley C.H."/>
            <person name="Lapoint R."/>
            <person name="Lazzaro B.P."/>
            <person name="Lee S.J."/>
            <person name="Levesque L."/>
            <person name="Li R."/>
            <person name="Lin C.F."/>
            <person name="Lin M.F."/>
            <person name="Lindblad-Toh K."/>
            <person name="Llopart A."/>
            <person name="Long M."/>
            <person name="Low L."/>
            <person name="Lozovsky E."/>
            <person name="Lu J."/>
            <person name="Luo M."/>
            <person name="Machado C.A."/>
            <person name="Makalowski W."/>
            <person name="Marzo M."/>
            <person name="Matsuda M."/>
            <person name="Matzkin L."/>
            <person name="McAllister B."/>
            <person name="McBride C.S."/>
            <person name="McKernan B."/>
            <person name="McKernan K."/>
            <person name="Mendez-Lago M."/>
            <person name="Minx P."/>
            <person name="Mollenhauer M.U."/>
            <person name="Montooth K."/>
            <person name="Mount S.M."/>
            <person name="Mu X."/>
            <person name="Myers E."/>
            <person name="Negre B."/>
            <person name="Newfeld S."/>
            <person name="Nielsen R."/>
            <person name="Noor M.A."/>
            <person name="O'Grady P."/>
            <person name="Pachter L."/>
            <person name="Papaceit M."/>
            <person name="Parisi M.J."/>
            <person name="Parisi M."/>
            <person name="Parts L."/>
            <person name="Pedersen J.S."/>
            <person name="Pesole G."/>
            <person name="Phillippy A.M."/>
            <person name="Ponting C.P."/>
            <person name="Pop M."/>
            <person name="Porcelli D."/>
            <person name="Powell J.R."/>
            <person name="Prohaska S."/>
            <person name="Pruitt K."/>
            <person name="Puig M."/>
            <person name="Quesneville H."/>
            <person name="Ram K.R."/>
            <person name="Rand D."/>
            <person name="Rasmussen M.D."/>
            <person name="Reed L.K."/>
            <person name="Reenan R."/>
            <person name="Reily A."/>
            <person name="Remington K.A."/>
            <person name="Rieger T.T."/>
            <person name="Ritchie M.G."/>
            <person name="Robin C."/>
            <person name="Rogers Y.H."/>
            <person name="Rohde C."/>
            <person name="Rozas J."/>
            <person name="Rubenfield M.J."/>
            <person name="Ruiz A."/>
            <person name="Russo S."/>
            <person name="Salzberg S.L."/>
            <person name="Sanchez-Gracia A."/>
            <person name="Saranga D.J."/>
            <person name="Sato H."/>
            <person name="Schaeffer S.W."/>
            <person name="Schatz M.C."/>
            <person name="Schlenke T."/>
            <person name="Schwartz R."/>
            <person name="Segarra C."/>
            <person name="Singh R.S."/>
            <person name="Sirot L."/>
            <person name="Sirota M."/>
            <person name="Sisneros N.B."/>
            <person name="Smith C.D."/>
            <person name="Smith T.F."/>
            <person name="Spieth J."/>
            <person name="Stage D.E."/>
            <person name="Stark A."/>
            <person name="Stephan W."/>
            <person name="Strausberg R.L."/>
            <person name="Strempel S."/>
            <person name="Sturgill D."/>
            <person name="Sutton G."/>
            <person name="Sutton G.G."/>
            <person name="Tao W."/>
            <person name="Teichmann S."/>
            <person name="Tobari Y.N."/>
            <person name="Tomimura Y."/>
            <person name="Tsolas J.M."/>
            <person name="Valente V.L."/>
            <person name="Venter E."/>
            <person name="Venter J.C."/>
            <person name="Vicario S."/>
            <person name="Vieira F.G."/>
            <person name="Vilella A.J."/>
            <person name="Villasante A."/>
            <person name="Walenz B."/>
            <person name="Wang J."/>
            <person name="Wasserman M."/>
            <person name="Watts T."/>
            <person name="Wilson D."/>
            <person name="Wilson R.K."/>
            <person name="Wing R.A."/>
            <person name="Wolfner M.F."/>
            <person name="Wong A."/>
            <person name="Wong G.K."/>
            <person name="Wu C.I."/>
            <person name="Wu G."/>
            <person name="Yamamoto D."/>
            <person name="Yang H.P."/>
            <person name="Yang S.P."/>
            <person name="Yorke J.A."/>
            <person name="Yoshida K."/>
            <person name="Zdobnov E."/>
            <person name="Zhang P."/>
            <person name="Zhang Y."/>
            <person name="Zimin A.V."/>
            <person name="Baldwin J."/>
            <person name="Abdouelleil A."/>
            <person name="Abdulkadir J."/>
            <person name="Abebe A."/>
            <person name="Abera B."/>
            <person name="Abreu J."/>
            <person name="Acer S.C."/>
            <person name="Aftuck L."/>
            <person name="Alexander A."/>
            <person name="An P."/>
            <person name="Anderson E."/>
            <person name="Anderson S."/>
            <person name="Arachi H."/>
            <person name="Azer M."/>
            <person name="Bachantsang P."/>
            <person name="Barry A."/>
            <person name="Bayul T."/>
            <person name="Berlin A."/>
            <person name="Bessette D."/>
            <person name="Bloom T."/>
            <person name="Blye J."/>
            <person name="Boguslavskiy L."/>
            <person name="Bonnet C."/>
            <person name="Boukhgalter B."/>
            <person name="Bourzgui I."/>
            <person name="Brown A."/>
            <person name="Cahill P."/>
            <person name="Channer S."/>
            <person name="Cheshatsang Y."/>
            <person name="Chuda L."/>
            <person name="Citroen M."/>
            <person name="Collymore A."/>
            <person name="Cooke P."/>
            <person name="Costello M."/>
            <person name="D'Aco K."/>
            <person name="Daza R."/>
            <person name="De Haan G."/>
            <person name="DeGray S."/>
            <person name="DeMaso C."/>
            <person name="Dhargay N."/>
            <person name="Dooley K."/>
            <person name="Dooley E."/>
            <person name="Doricent M."/>
            <person name="Dorje P."/>
            <person name="Dorjee K."/>
            <person name="Dupes A."/>
            <person name="Elong R."/>
            <person name="Falk J."/>
            <person name="Farina A."/>
            <person name="Faro S."/>
            <person name="Ferguson D."/>
            <person name="Fisher S."/>
            <person name="Foley C.D."/>
            <person name="Franke A."/>
            <person name="Friedrich D."/>
            <person name="Gadbois L."/>
            <person name="Gearin G."/>
            <person name="Gearin C.R."/>
            <person name="Giannoukos G."/>
            <person name="Goode T."/>
            <person name="Graham J."/>
            <person name="Grandbois E."/>
            <person name="Grewal S."/>
            <person name="Gyaltsen K."/>
            <person name="Hafez N."/>
            <person name="Hagos B."/>
            <person name="Hall J."/>
            <person name="Henson C."/>
            <person name="Hollinger A."/>
            <person name="Honan T."/>
            <person name="Huard M.D."/>
            <person name="Hughes L."/>
            <person name="Hurhula B."/>
            <person name="Husby M.E."/>
            <person name="Kamat A."/>
            <person name="Kanga B."/>
            <person name="Kashin S."/>
            <person name="Khazanovich D."/>
            <person name="Kisner P."/>
            <person name="Lance K."/>
            <person name="Lara M."/>
            <person name="Lee W."/>
            <person name="Lennon N."/>
            <person name="Letendre F."/>
            <person name="LeVine R."/>
            <person name="Lipovsky A."/>
            <person name="Liu X."/>
            <person name="Liu J."/>
            <person name="Liu S."/>
            <person name="Lokyitsang T."/>
            <person name="Lokyitsang Y."/>
            <person name="Lubonja R."/>
            <person name="Lui A."/>
            <person name="MacDonald P."/>
            <person name="Magnisalis V."/>
            <person name="Maru K."/>
            <person name="Matthews C."/>
            <person name="McCusker W."/>
            <person name="McDonough S."/>
            <person name="Mehta T."/>
            <person name="Meldrim J."/>
            <person name="Meneus L."/>
            <person name="Mihai O."/>
            <person name="Mihalev A."/>
            <person name="Mihova T."/>
            <person name="Mittelman R."/>
            <person name="Mlenga V."/>
            <person name="Montmayeur A."/>
            <person name="Mulrain L."/>
            <person name="Navidi A."/>
            <person name="Naylor J."/>
            <person name="Negash T."/>
            <person name="Nguyen T."/>
            <person name="Nguyen N."/>
            <person name="Nicol R."/>
            <person name="Norbu C."/>
            <person name="Norbu N."/>
            <person name="Novod N."/>
            <person name="O'Neill B."/>
            <person name="Osman S."/>
            <person name="Markiewicz E."/>
            <person name="Oyono O.L."/>
            <person name="Patti C."/>
            <person name="Phunkhang P."/>
            <person name="Pierre F."/>
            <person name="Priest M."/>
            <person name="Raghuraman S."/>
            <person name="Rege F."/>
            <person name="Reyes R."/>
            <person name="Rise C."/>
            <person name="Rogov P."/>
            <person name="Ross K."/>
            <person name="Ryan E."/>
            <person name="Settipalli S."/>
            <person name="Shea T."/>
            <person name="Sherpa N."/>
            <person name="Shi L."/>
            <person name="Shih D."/>
            <person name="Sparrow T."/>
            <person name="Spaulding J."/>
            <person name="Stalker J."/>
            <person name="Stange-Thomann N."/>
            <person name="Stavropoulos S."/>
            <person name="Stone C."/>
            <person name="Strader C."/>
            <person name="Tesfaye S."/>
            <person name="Thomson T."/>
            <person name="Thoulutsang Y."/>
            <person name="Thoulutsang D."/>
            <person name="Topham K."/>
            <person name="Topping I."/>
            <person name="Tsamla T."/>
            <person name="Vassiliev H."/>
            <person name="Vo A."/>
            <person name="Wangchuk T."/>
            <person name="Wangdi T."/>
            <person name="Weiand M."/>
            <person name="Wilkinson J."/>
            <person name="Wilson A."/>
            <person name="Yadav S."/>
            <person name="Young G."/>
            <person name="Yu Q."/>
            <person name="Zembek L."/>
            <person name="Zhong D."/>
            <person name="Zimmer A."/>
            <person name="Zwirko Z."/>
            <person name="Jaffe D.B."/>
            <person name="Alvarez P."/>
            <person name="Brockman W."/>
            <person name="Butler J."/>
            <person name="Chin C."/>
            <person name="Gnerre S."/>
            <person name="Grabherr M."/>
            <person name="Kleber M."/>
            <person name="Mauceli E."/>
            <person name="MacCallum I."/>
        </authorList>
    </citation>
    <scope>NUCLEOTIDE SEQUENCE [LARGE SCALE GENOMIC DNA]</scope>
    <source>
        <strain evidence="13">Tai18E2 / Tucson 14021-0261.01</strain>
    </source>
</reference>
<dbReference type="HOGENOM" id="CLU_030117_2_1_1"/>
<comment type="catalytic activity">
    <reaction evidence="2 10">
        <text>beta-D-fructose 1-phosphate + H2O = D-fructose + phosphate</text>
        <dbReference type="Rhea" id="RHEA:35603"/>
        <dbReference type="ChEBI" id="CHEBI:15377"/>
        <dbReference type="ChEBI" id="CHEBI:37721"/>
        <dbReference type="ChEBI" id="CHEBI:43474"/>
        <dbReference type="ChEBI" id="CHEBI:138881"/>
    </reaction>
</comment>
<dbReference type="KEGG" id="dya:Dyak_GE13655"/>
<keyword evidence="10" id="KW-0808">Transferase</keyword>
<dbReference type="Gene3D" id="3.40.50.10880">
    <property type="entry name" value="Uncharacterised protein PF01937, DUF89, domain 3"/>
    <property type="match status" value="1"/>
</dbReference>
<evidence type="ECO:0000259" key="11">
    <source>
        <dbReference type="Pfam" id="PF01937"/>
    </source>
</evidence>
<dbReference type="Proteomes" id="UP000002282">
    <property type="component" value="Chromosome 2R"/>
</dbReference>
<evidence type="ECO:0000256" key="7">
    <source>
        <dbReference type="ARBA" id="ARBA00023211"/>
    </source>
</evidence>
<organism evidence="12 13">
    <name type="scientific">Drosophila yakuba</name>
    <name type="common">Fruit fly</name>
    <dbReference type="NCBI Taxonomy" id="7245"/>
    <lineage>
        <taxon>Eukaryota</taxon>
        <taxon>Metazoa</taxon>
        <taxon>Ecdysozoa</taxon>
        <taxon>Arthropoda</taxon>
        <taxon>Hexapoda</taxon>
        <taxon>Insecta</taxon>
        <taxon>Pterygota</taxon>
        <taxon>Neoptera</taxon>
        <taxon>Endopterygota</taxon>
        <taxon>Diptera</taxon>
        <taxon>Brachycera</taxon>
        <taxon>Muscomorpha</taxon>
        <taxon>Ephydroidea</taxon>
        <taxon>Drosophilidae</taxon>
        <taxon>Drosophila</taxon>
        <taxon>Sophophora</taxon>
    </lineage>
</organism>
<comment type="cofactor">
    <cofactor evidence="10">
        <name>Mn(2+)</name>
        <dbReference type="ChEBI" id="CHEBI:29035"/>
    </cofactor>
    <cofactor evidence="10">
        <name>Ni(2+)</name>
        <dbReference type="ChEBI" id="CHEBI:49786"/>
    </cofactor>
</comment>
<dbReference type="GO" id="GO:0103026">
    <property type="term" value="F:fructose-1-phosphatase activity"/>
    <property type="evidence" value="ECO:0007669"/>
    <property type="project" value="RHEA"/>
</dbReference>